<dbReference type="PANTHER" id="PTHR24366:SF96">
    <property type="entry name" value="LEUCINE RICH REPEAT CONTAINING 53"/>
    <property type="match status" value="1"/>
</dbReference>
<keyword evidence="2" id="KW-0677">Repeat</keyword>
<dbReference type="InterPro" id="IPR001611">
    <property type="entry name" value="Leu-rich_rpt"/>
</dbReference>
<accession>A0AAW0URC0</accession>
<dbReference type="AlphaFoldDB" id="A0AAW0URC0"/>
<evidence type="ECO:0000256" key="3">
    <source>
        <dbReference type="SAM" id="SignalP"/>
    </source>
</evidence>
<comment type="caution">
    <text evidence="4">The sequence shown here is derived from an EMBL/GenBank/DDBJ whole genome shotgun (WGS) entry which is preliminary data.</text>
</comment>
<dbReference type="EMBL" id="JARAKH010000007">
    <property type="protein sequence ID" value="KAK8402674.1"/>
    <property type="molecule type" value="Genomic_DNA"/>
</dbReference>
<keyword evidence="5" id="KW-1185">Reference proteome</keyword>
<feature type="chain" id="PRO_5043418524" description="Oplophorus-luciferin 2-monooxygenase non-catalytic subunit" evidence="3">
    <location>
        <begin position="22"/>
        <end position="350"/>
    </location>
</feature>
<dbReference type="Gene3D" id="3.80.10.10">
    <property type="entry name" value="Ribonuclease Inhibitor"/>
    <property type="match status" value="2"/>
</dbReference>
<organism evidence="4 5">
    <name type="scientific">Scylla paramamosain</name>
    <name type="common">Mud crab</name>
    <dbReference type="NCBI Taxonomy" id="85552"/>
    <lineage>
        <taxon>Eukaryota</taxon>
        <taxon>Metazoa</taxon>
        <taxon>Ecdysozoa</taxon>
        <taxon>Arthropoda</taxon>
        <taxon>Crustacea</taxon>
        <taxon>Multicrustacea</taxon>
        <taxon>Malacostraca</taxon>
        <taxon>Eumalacostraca</taxon>
        <taxon>Eucarida</taxon>
        <taxon>Decapoda</taxon>
        <taxon>Pleocyemata</taxon>
        <taxon>Brachyura</taxon>
        <taxon>Eubrachyura</taxon>
        <taxon>Portunoidea</taxon>
        <taxon>Portunidae</taxon>
        <taxon>Portuninae</taxon>
        <taxon>Scylla</taxon>
    </lineage>
</organism>
<dbReference type="InterPro" id="IPR003591">
    <property type="entry name" value="Leu-rich_rpt_typical-subtyp"/>
</dbReference>
<dbReference type="PROSITE" id="PS51450">
    <property type="entry name" value="LRR"/>
    <property type="match status" value="1"/>
</dbReference>
<reference evidence="4 5" key="1">
    <citation type="submission" date="2023-03" db="EMBL/GenBank/DDBJ databases">
        <title>High-quality genome of Scylla paramamosain provides insights in environmental adaptation.</title>
        <authorList>
            <person name="Zhang L."/>
        </authorList>
    </citation>
    <scope>NUCLEOTIDE SEQUENCE [LARGE SCALE GENOMIC DNA]</scope>
    <source>
        <strain evidence="4">LZ_2023a</strain>
        <tissue evidence="4">Muscle</tissue>
    </source>
</reference>
<dbReference type="SUPFAM" id="SSF52058">
    <property type="entry name" value="L domain-like"/>
    <property type="match status" value="1"/>
</dbReference>
<evidence type="ECO:0008006" key="6">
    <source>
        <dbReference type="Google" id="ProtNLM"/>
    </source>
</evidence>
<dbReference type="SMART" id="SM00369">
    <property type="entry name" value="LRR_TYP"/>
    <property type="match status" value="4"/>
</dbReference>
<dbReference type="Pfam" id="PF00560">
    <property type="entry name" value="LRR_1"/>
    <property type="match status" value="1"/>
</dbReference>
<dbReference type="Proteomes" id="UP001487740">
    <property type="component" value="Unassembled WGS sequence"/>
</dbReference>
<proteinExistence type="predicted"/>
<feature type="signal peptide" evidence="3">
    <location>
        <begin position="1"/>
        <end position="21"/>
    </location>
</feature>
<evidence type="ECO:0000313" key="4">
    <source>
        <dbReference type="EMBL" id="KAK8402674.1"/>
    </source>
</evidence>
<evidence type="ECO:0000313" key="5">
    <source>
        <dbReference type="Proteomes" id="UP001487740"/>
    </source>
</evidence>
<sequence>MNTKCIYMAMMAVLGFMLTSAQRCPFHMDIAPCLCTEIGPSPELDLDCSHVVDIDQLTRVFQADFPSTNYRRLTMTGTPDEPIPLSFLPDGVFGSITFQEIVMQHTQIYRVDDYAFLGSKDTLTMLTLSRSVLTSFPTTILPLLSDLRELDLSYNHLVFIPDLRSSSLRSLTLAHNTQLCFSDQVFTKLDQIVDLNIGHCNMETIPTGMFLNMMNLSTVYLEYNKLTHLDAATLHFTSEVIEEIVLSGNQISAVEPNFFSGTGKQTYLELLNNQITTLAEEAWRPVFQAISDPGDGLVMLDGNPLDCGCSLAWLVTSSSFLSHLARGATCANGTAIHDLDPSAFDHNCSR</sequence>
<dbReference type="PANTHER" id="PTHR24366">
    <property type="entry name" value="IG(IMMUNOGLOBULIN) AND LRR(LEUCINE RICH REPEAT) DOMAINS"/>
    <property type="match status" value="1"/>
</dbReference>
<protein>
    <recommendedName>
        <fullName evidence="6">Oplophorus-luciferin 2-monooxygenase non-catalytic subunit</fullName>
    </recommendedName>
</protein>
<dbReference type="InterPro" id="IPR032675">
    <property type="entry name" value="LRR_dom_sf"/>
</dbReference>
<keyword evidence="1" id="KW-0433">Leucine-rich repeat</keyword>
<evidence type="ECO:0000256" key="2">
    <source>
        <dbReference type="ARBA" id="ARBA00022737"/>
    </source>
</evidence>
<gene>
    <name evidence="4" type="ORF">O3P69_000789</name>
</gene>
<keyword evidence="3" id="KW-0732">Signal</keyword>
<evidence type="ECO:0000256" key="1">
    <source>
        <dbReference type="ARBA" id="ARBA00022614"/>
    </source>
</evidence>
<name>A0AAW0URC0_SCYPA</name>